<evidence type="ECO:0000313" key="2">
    <source>
        <dbReference type="EMBL" id="NYZ22754.1"/>
    </source>
</evidence>
<feature type="transmembrane region" description="Helical" evidence="1">
    <location>
        <begin position="32"/>
        <end position="52"/>
    </location>
</feature>
<dbReference type="RefSeq" id="WP_180284523.1">
    <property type="nucleotide sequence ID" value="NZ_JABFDB010000021.1"/>
</dbReference>
<keyword evidence="1" id="KW-1133">Transmembrane helix</keyword>
<dbReference type="Proteomes" id="UP000584642">
    <property type="component" value="Unassembled WGS sequence"/>
</dbReference>
<sequence>MGSLLLTPLIFIIGLIFGTSIPGEIGLSADSLSSWVSAVATLAIAILTFVLAKETWSLRIVQMKQVEEIRKEAIRPGVDIYLLSSPAAINFMNVHVENNGKGVARNISFKFMPEGKNEFTEYERLVIDNLLKLNMLSNGISSLGSGKQRTSFAFSFHELSGKAGDEMFNVRFSVKISCLDLDGRPHTVDSVVDFSEYKGIKMIGGGDPTYQLYKETEKIRLVLEKLQSGNSRPSQQWQPEFNER</sequence>
<name>A0ABX2TEI3_9PROT</name>
<keyword evidence="3" id="KW-1185">Reference proteome</keyword>
<gene>
    <name evidence="2" type="ORF">HND93_23835</name>
</gene>
<evidence type="ECO:0000256" key="1">
    <source>
        <dbReference type="SAM" id="Phobius"/>
    </source>
</evidence>
<comment type="caution">
    <text evidence="2">The sequence shown here is derived from an EMBL/GenBank/DDBJ whole genome shotgun (WGS) entry which is preliminary data.</text>
</comment>
<protein>
    <submittedName>
        <fullName evidence="2">Uncharacterized protein</fullName>
    </submittedName>
</protein>
<organism evidence="2 3">
    <name type="scientific">Azospirillum oleiclasticum</name>
    <dbReference type="NCBI Taxonomy" id="2735135"/>
    <lineage>
        <taxon>Bacteria</taxon>
        <taxon>Pseudomonadati</taxon>
        <taxon>Pseudomonadota</taxon>
        <taxon>Alphaproteobacteria</taxon>
        <taxon>Rhodospirillales</taxon>
        <taxon>Azospirillaceae</taxon>
        <taxon>Azospirillum</taxon>
    </lineage>
</organism>
<dbReference type="EMBL" id="JABFDB010000021">
    <property type="protein sequence ID" value="NYZ22754.1"/>
    <property type="molecule type" value="Genomic_DNA"/>
</dbReference>
<reference evidence="2 3" key="1">
    <citation type="submission" date="2020-05" db="EMBL/GenBank/DDBJ databases">
        <title>Azospirillum oleiclasticum sp. nov, a nitrogen-fixing and heavy crude oil-emulsifying bacterium isolated from the crude oil of Yumen Oilfield.</title>
        <authorList>
            <person name="Wu D."/>
            <person name="Cai M."/>
            <person name="Zhang X."/>
        </authorList>
    </citation>
    <scope>NUCLEOTIDE SEQUENCE [LARGE SCALE GENOMIC DNA]</scope>
    <source>
        <strain evidence="2 3">ROY-1-1-2</strain>
    </source>
</reference>
<evidence type="ECO:0000313" key="3">
    <source>
        <dbReference type="Proteomes" id="UP000584642"/>
    </source>
</evidence>
<proteinExistence type="predicted"/>
<accession>A0ABX2TEI3</accession>
<keyword evidence="1" id="KW-0812">Transmembrane</keyword>
<keyword evidence="1" id="KW-0472">Membrane</keyword>